<name>A0AAV5NWW3_9VIBR</name>
<keyword evidence="2" id="KW-1185">Reference proteome</keyword>
<protein>
    <submittedName>
        <fullName evidence="1">N-formylglutamate amidohydrolase</fullName>
    </submittedName>
</protein>
<dbReference type="AlphaFoldDB" id="A0AAV5NWW3"/>
<dbReference type="RefSeq" id="WP_126606272.1">
    <property type="nucleotide sequence ID" value="NZ_AP025144.1"/>
</dbReference>
<organism evidence="1 2">
    <name type="scientific">Vibrio penaeicida</name>
    <dbReference type="NCBI Taxonomy" id="104609"/>
    <lineage>
        <taxon>Bacteria</taxon>
        <taxon>Pseudomonadati</taxon>
        <taxon>Pseudomonadota</taxon>
        <taxon>Gammaproteobacteria</taxon>
        <taxon>Vibrionales</taxon>
        <taxon>Vibrionaceae</taxon>
        <taxon>Vibrio</taxon>
    </lineage>
</organism>
<evidence type="ECO:0000313" key="2">
    <source>
        <dbReference type="Proteomes" id="UP001156690"/>
    </source>
</evidence>
<gene>
    <name evidence="1" type="ORF">GCM10007932_41150</name>
</gene>
<dbReference type="Proteomes" id="UP001156690">
    <property type="component" value="Unassembled WGS sequence"/>
</dbReference>
<comment type="caution">
    <text evidence="1">The sequence shown here is derived from an EMBL/GenBank/DDBJ whole genome shotgun (WGS) entry which is preliminary data.</text>
</comment>
<dbReference type="Gene3D" id="3.40.630.40">
    <property type="entry name" value="Zn-dependent exopeptidases"/>
    <property type="match status" value="1"/>
</dbReference>
<proteinExistence type="predicted"/>
<reference evidence="2" key="1">
    <citation type="journal article" date="2019" name="Int. J. Syst. Evol. Microbiol.">
        <title>The Global Catalogue of Microorganisms (GCM) 10K type strain sequencing project: providing services to taxonomists for standard genome sequencing and annotation.</title>
        <authorList>
            <consortium name="The Broad Institute Genomics Platform"/>
            <consortium name="The Broad Institute Genome Sequencing Center for Infectious Disease"/>
            <person name="Wu L."/>
            <person name="Ma J."/>
        </authorList>
    </citation>
    <scope>NUCLEOTIDE SEQUENCE [LARGE SCALE GENOMIC DNA]</scope>
    <source>
        <strain evidence="2">NBRC 15640</strain>
    </source>
</reference>
<dbReference type="Pfam" id="PF05013">
    <property type="entry name" value="FGase"/>
    <property type="match status" value="1"/>
</dbReference>
<dbReference type="EMBL" id="BSNX01000063">
    <property type="protein sequence ID" value="GLQ74753.1"/>
    <property type="molecule type" value="Genomic_DNA"/>
</dbReference>
<dbReference type="InterPro" id="IPR007709">
    <property type="entry name" value="N-FG_amidohydro"/>
</dbReference>
<accession>A0AAV5NWW3</accession>
<dbReference type="SUPFAM" id="SSF53187">
    <property type="entry name" value="Zn-dependent exopeptidases"/>
    <property type="match status" value="1"/>
</dbReference>
<evidence type="ECO:0000313" key="1">
    <source>
        <dbReference type="EMBL" id="GLQ74753.1"/>
    </source>
</evidence>
<sequence>MHWLKVKKDPSSPYIFSFPHSGVELCEEALNNLSDLGRRSLPNMDWHLNELYDFLYEYNVNIISTSMSRYVVDLNRELKKDSFGEFKQAIVYERNTWGEEIYRVKPSTSEVSKRIESFYLPYHSALDELIKSAIQRFGVAYLIDLHSFMGPLSCDICLGNVHGKSSSPEFLEKLNTSFERNGFETELNNVFTGGYITAKYCNNPNVEAIQIELRYTNYLPSEGWESKTAPEINQAIFDKAKSRLKQVFLDSNLICESQSKVKGSVR</sequence>